<feature type="compositionally biased region" description="Pro residues" evidence="1">
    <location>
        <begin position="74"/>
        <end position="91"/>
    </location>
</feature>
<reference evidence="3" key="1">
    <citation type="journal article" date="2021" name="IMA Fungus">
        <title>Genomic characterization of three marine fungi, including Emericellopsis atlantica sp. nov. with signatures of a generalist lifestyle and marine biomass degradation.</title>
        <authorList>
            <person name="Hagestad O.C."/>
            <person name="Hou L."/>
            <person name="Andersen J.H."/>
            <person name="Hansen E.H."/>
            <person name="Altermark B."/>
            <person name="Li C."/>
            <person name="Kuhnert E."/>
            <person name="Cox R.J."/>
            <person name="Crous P.W."/>
            <person name="Spatafora J.W."/>
            <person name="Lail K."/>
            <person name="Amirebrahimi M."/>
            <person name="Lipzen A."/>
            <person name="Pangilinan J."/>
            <person name="Andreopoulos W."/>
            <person name="Hayes R.D."/>
            <person name="Ng V."/>
            <person name="Grigoriev I.V."/>
            <person name="Jackson S.A."/>
            <person name="Sutton T.D.S."/>
            <person name="Dobson A.D.W."/>
            <person name="Rama T."/>
        </authorList>
    </citation>
    <scope>NUCLEOTIDE SEQUENCE</scope>
    <source>
        <strain evidence="3">TRa3180A</strain>
    </source>
</reference>
<feature type="compositionally biased region" description="Basic and acidic residues" evidence="1">
    <location>
        <begin position="202"/>
        <end position="219"/>
    </location>
</feature>
<sequence length="315" mass="34762">MPSVGPELPPHLAKRKRSIEESEPPNSPPHKITAATPRVLGPALPSKNLDELEVDPSSDDEYGPSVSAVKPTSRPSPPPRQVLGPTAPPAPISQMPSAPANAEDSSSDDDDYGPAPPPAPGSEDEARMIRERERVCEEERVAAIENPAKPQRAEWMLIPPTDSDWTSRVDPTKMKNRKFASGKGAKAPAERGGISDIWTETPDQKRKRLEDEILGRKDAATSSRANKKNERTESKGSQEIARRIAEYNEKHKENSMVAEHQEKKGIKDEEDDPSKRVFDREKDMAIGGISGHTEKRELLAKAKDYGSRFEKGKYL</sequence>
<evidence type="ECO:0000259" key="2">
    <source>
        <dbReference type="Pfam" id="PF12572"/>
    </source>
</evidence>
<feature type="compositionally biased region" description="Basic and acidic residues" evidence="1">
    <location>
        <begin position="124"/>
        <end position="134"/>
    </location>
</feature>
<dbReference type="PANTHER" id="PTHR46370:SF1">
    <property type="entry name" value="GPALPP MOTIFS-CONTAINING PROTEIN 1"/>
    <property type="match status" value="1"/>
</dbReference>
<feature type="compositionally biased region" description="Acidic residues" evidence="1">
    <location>
        <begin position="51"/>
        <end position="62"/>
    </location>
</feature>
<feature type="region of interest" description="Disordered" evidence="1">
    <location>
        <begin position="1"/>
        <end position="134"/>
    </location>
</feature>
<feature type="compositionally biased region" description="Basic and acidic residues" evidence="1">
    <location>
        <begin position="227"/>
        <end position="284"/>
    </location>
</feature>
<organism evidence="3 4">
    <name type="scientific">Calycina marina</name>
    <dbReference type="NCBI Taxonomy" id="1763456"/>
    <lineage>
        <taxon>Eukaryota</taxon>
        <taxon>Fungi</taxon>
        <taxon>Dikarya</taxon>
        <taxon>Ascomycota</taxon>
        <taxon>Pezizomycotina</taxon>
        <taxon>Leotiomycetes</taxon>
        <taxon>Helotiales</taxon>
        <taxon>Pezizellaceae</taxon>
        <taxon>Calycina</taxon>
    </lineage>
</organism>
<dbReference type="AlphaFoldDB" id="A0A9P8CIM9"/>
<proteinExistence type="predicted"/>
<keyword evidence="4" id="KW-1185">Reference proteome</keyword>
<feature type="region of interest" description="Disordered" evidence="1">
    <location>
        <begin position="152"/>
        <end position="289"/>
    </location>
</feature>
<comment type="caution">
    <text evidence="3">The sequence shown here is derived from an EMBL/GenBank/DDBJ whole genome shotgun (WGS) entry which is preliminary data.</text>
</comment>
<dbReference type="EMBL" id="MU253748">
    <property type="protein sequence ID" value="KAG9248458.1"/>
    <property type="molecule type" value="Genomic_DNA"/>
</dbReference>
<dbReference type="Proteomes" id="UP000887226">
    <property type="component" value="Unassembled WGS sequence"/>
</dbReference>
<accession>A0A9P8CIM9</accession>
<name>A0A9P8CIM9_9HELO</name>
<dbReference type="InterPro" id="IPR022226">
    <property type="entry name" value="DUF3752"/>
</dbReference>
<evidence type="ECO:0000256" key="1">
    <source>
        <dbReference type="SAM" id="MobiDB-lite"/>
    </source>
</evidence>
<evidence type="ECO:0000313" key="4">
    <source>
        <dbReference type="Proteomes" id="UP000887226"/>
    </source>
</evidence>
<gene>
    <name evidence="3" type="ORF">BJ878DRAFT_487942</name>
</gene>
<dbReference type="InterPro" id="IPR046331">
    <property type="entry name" value="GPAM1-like"/>
</dbReference>
<evidence type="ECO:0000313" key="3">
    <source>
        <dbReference type="EMBL" id="KAG9248458.1"/>
    </source>
</evidence>
<protein>
    <recommendedName>
        <fullName evidence="2">DUF3752 domain-containing protein</fullName>
    </recommendedName>
</protein>
<feature type="domain" description="DUF3752" evidence="2">
    <location>
        <begin position="159"/>
        <end position="310"/>
    </location>
</feature>
<dbReference type="Pfam" id="PF12572">
    <property type="entry name" value="DUF3752"/>
    <property type="match status" value="1"/>
</dbReference>
<dbReference type="OrthoDB" id="73491at2759"/>
<dbReference type="PANTHER" id="PTHR46370">
    <property type="entry name" value="GPALPP MOTIFS-CONTAINING PROTEIN 1"/>
    <property type="match status" value="1"/>
</dbReference>